<dbReference type="SFLD" id="SFLDS00003">
    <property type="entry name" value="Haloacid_Dehalogenase"/>
    <property type="match status" value="1"/>
</dbReference>
<keyword evidence="10 17" id="KW-0067">ATP-binding</keyword>
<dbReference type="NCBIfam" id="TIGR01511">
    <property type="entry name" value="ATPase-IB1_Cu"/>
    <property type="match status" value="1"/>
</dbReference>
<dbReference type="CDD" id="cd00371">
    <property type="entry name" value="HMA"/>
    <property type="match status" value="2"/>
</dbReference>
<evidence type="ECO:0000256" key="9">
    <source>
        <dbReference type="ARBA" id="ARBA00022796"/>
    </source>
</evidence>
<dbReference type="Pfam" id="PF00403">
    <property type="entry name" value="HMA"/>
    <property type="match status" value="2"/>
</dbReference>
<evidence type="ECO:0000259" key="18">
    <source>
        <dbReference type="PROSITE" id="PS50846"/>
    </source>
</evidence>
<feature type="transmembrane region" description="Helical" evidence="17">
    <location>
        <begin position="156"/>
        <end position="178"/>
    </location>
</feature>
<dbReference type="InterPro" id="IPR006122">
    <property type="entry name" value="HMA_Cu_ion-bd"/>
</dbReference>
<keyword evidence="15" id="KW-0406">Ion transport</keyword>
<feature type="transmembrane region" description="Helical" evidence="17">
    <location>
        <begin position="246"/>
        <end position="265"/>
    </location>
</feature>
<dbReference type="InterPro" id="IPR059000">
    <property type="entry name" value="ATPase_P-type_domA"/>
</dbReference>
<dbReference type="InterPro" id="IPR001757">
    <property type="entry name" value="P_typ_ATPase"/>
</dbReference>
<dbReference type="OrthoDB" id="9814270at2"/>
<evidence type="ECO:0000256" key="17">
    <source>
        <dbReference type="RuleBase" id="RU362081"/>
    </source>
</evidence>
<keyword evidence="6 17" id="KW-0479">Metal-binding</keyword>
<keyword evidence="16 17" id="KW-0472">Membrane</keyword>
<feature type="transmembrane region" description="Helical" evidence="17">
    <location>
        <begin position="184"/>
        <end position="203"/>
    </location>
</feature>
<dbReference type="PROSITE" id="PS00154">
    <property type="entry name" value="ATPASE_E1_E2"/>
    <property type="match status" value="1"/>
</dbReference>
<keyword evidence="7" id="KW-0677">Repeat</keyword>
<dbReference type="InterPro" id="IPR018303">
    <property type="entry name" value="ATPase_P-typ_P_site"/>
</dbReference>
<dbReference type="SUPFAM" id="SSF55008">
    <property type="entry name" value="HMA, heavy metal-associated domain"/>
    <property type="match status" value="2"/>
</dbReference>
<accession>A0A1S8DI14</accession>
<dbReference type="InterPro" id="IPR008250">
    <property type="entry name" value="ATPase_P-typ_transduc_dom_A_sf"/>
</dbReference>
<evidence type="ECO:0000256" key="16">
    <source>
        <dbReference type="ARBA" id="ARBA00023136"/>
    </source>
</evidence>
<dbReference type="PROSITE" id="PS01047">
    <property type="entry name" value="HMA_1"/>
    <property type="match status" value="1"/>
</dbReference>
<evidence type="ECO:0000256" key="12">
    <source>
        <dbReference type="ARBA" id="ARBA00022967"/>
    </source>
</evidence>
<feature type="transmembrane region" description="Helical" evidence="17">
    <location>
        <begin position="762"/>
        <end position="782"/>
    </location>
</feature>
<dbReference type="EMBL" id="MUBC01000015">
    <property type="protein sequence ID" value="ONM44252.1"/>
    <property type="molecule type" value="Genomic_DNA"/>
</dbReference>
<evidence type="ECO:0000256" key="3">
    <source>
        <dbReference type="ARBA" id="ARBA00022448"/>
    </source>
</evidence>
<evidence type="ECO:0000256" key="7">
    <source>
        <dbReference type="ARBA" id="ARBA00022737"/>
    </source>
</evidence>
<keyword evidence="12" id="KW-1278">Translocase</keyword>
<dbReference type="Gene3D" id="3.30.70.100">
    <property type="match status" value="2"/>
</dbReference>
<dbReference type="InterPro" id="IPR036412">
    <property type="entry name" value="HAD-like_sf"/>
</dbReference>
<dbReference type="GO" id="GO:0016887">
    <property type="term" value="F:ATP hydrolysis activity"/>
    <property type="evidence" value="ECO:0007669"/>
    <property type="project" value="InterPro"/>
</dbReference>
<dbReference type="Gene3D" id="3.40.50.1000">
    <property type="entry name" value="HAD superfamily/HAD-like"/>
    <property type="match status" value="1"/>
</dbReference>
<name>A0A1S8DI14_9GAMM</name>
<dbReference type="InterPro" id="IPR027256">
    <property type="entry name" value="P-typ_ATPase_IB"/>
</dbReference>
<feature type="domain" description="HMA" evidence="18">
    <location>
        <begin position="69"/>
        <end position="134"/>
    </location>
</feature>
<evidence type="ECO:0000256" key="11">
    <source>
        <dbReference type="ARBA" id="ARBA00022842"/>
    </source>
</evidence>
<evidence type="ECO:0000313" key="19">
    <source>
        <dbReference type="EMBL" id="ONM44252.1"/>
    </source>
</evidence>
<evidence type="ECO:0000256" key="6">
    <source>
        <dbReference type="ARBA" id="ARBA00022723"/>
    </source>
</evidence>
<evidence type="ECO:0000256" key="14">
    <source>
        <dbReference type="ARBA" id="ARBA00023008"/>
    </source>
</evidence>
<dbReference type="GO" id="GO:0060003">
    <property type="term" value="P:copper ion export"/>
    <property type="evidence" value="ECO:0007669"/>
    <property type="project" value="UniProtKB-ARBA"/>
</dbReference>
<dbReference type="Proteomes" id="UP000242847">
    <property type="component" value="Unassembled WGS sequence"/>
</dbReference>
<proteinExistence type="inferred from homology"/>
<dbReference type="RefSeq" id="WP_083726611.1">
    <property type="nucleotide sequence ID" value="NZ_FOUD01000017.1"/>
</dbReference>
<dbReference type="PANTHER" id="PTHR43520:SF8">
    <property type="entry name" value="P-TYPE CU(+) TRANSPORTER"/>
    <property type="match status" value="1"/>
</dbReference>
<feature type="transmembrane region" description="Helical" evidence="17">
    <location>
        <begin position="739"/>
        <end position="756"/>
    </location>
</feature>
<keyword evidence="8 17" id="KW-0547">Nucleotide-binding</keyword>
<gene>
    <name evidence="19" type="ORF">BXT89_08360</name>
</gene>
<dbReference type="GO" id="GO:0043682">
    <property type="term" value="F:P-type divalent copper transporter activity"/>
    <property type="evidence" value="ECO:0007669"/>
    <property type="project" value="TreeGrafter"/>
</dbReference>
<dbReference type="PANTHER" id="PTHR43520">
    <property type="entry name" value="ATP7, ISOFORM B"/>
    <property type="match status" value="1"/>
</dbReference>
<sequence>MSEITLQLDGMSCAGCVGRVERALAGVDGVQQVAVNLAAQTARMDVQDNSQLLAVEQALQQAGYPAEQQTRQIQLNNLTCASCVGRTEAALNKVPGVLEAQVNLASQQARVRMLQGTDQDALLRALRQAGYPGQWLEAEAPANDAGPDLAKQRRHVIIAALLSAPMLLAMLPALLGAGHWMLPGWLQLILASIVQFVFGATFYRGAWHAVRNRTANMDLLVVLGTSAGWALSTWNLLTQPAGTELHLYYEASAVIVTFILLGKYLENRAKGQTLEAIRALTALRPDTARLRDADGERDVPLSQVLPGDQLVVRAGERIPVDAEITEGNSHIDESMLTGESLPVSRGPGDAVRAGSLNQDGVLLINTTGVGQDTLLAQIVRMVENAQSSKAPIQRLVDRVAAVFVPVVIAIALLTWAIGSFFIGPQAALLNAIAVLVIACPCALGLATPTAIMVGTGVAARYGILIRDAEALERARLVNAVIFDKTGTLTRGKPALTRVEPLNGHSAEDVLRVALALQQQAEHPLARALCDYAAEQGIQAAPADNLQVLAGRGAQGLVDGQNAWLGSARLLEEQQLDLTPWQQQAAELQADGASLSWLAQGDQVLALLSFADSLKDNARATIDQLQAQHIESLLISGDSQSAAEHIGRQLGLDQVRGSVLPADKVSEVQRLQQQGKVVAMIGDGINDAPALSSADVGMAMSTGTDVAMHSAGITLMRGDPALVPMALALSRRTGDKIRQNLFWAFVYNCLGIPLAAFGLLNPMIAGAMMAASSVCVVSNALLLKRWQPEDA</sequence>
<dbReference type="InterPro" id="IPR006121">
    <property type="entry name" value="HMA_dom"/>
</dbReference>
<evidence type="ECO:0000256" key="8">
    <source>
        <dbReference type="ARBA" id="ARBA00022741"/>
    </source>
</evidence>
<comment type="subcellular location">
    <subcellularLocation>
        <location evidence="1">Cell membrane</location>
        <topology evidence="1">Multi-pass membrane protein</topology>
    </subcellularLocation>
</comment>
<feature type="transmembrane region" description="Helical" evidence="17">
    <location>
        <begin position="399"/>
        <end position="422"/>
    </location>
</feature>
<dbReference type="NCBIfam" id="TIGR00003">
    <property type="entry name" value="copper ion binding protein"/>
    <property type="match status" value="1"/>
</dbReference>
<dbReference type="GO" id="GO:0005507">
    <property type="term" value="F:copper ion binding"/>
    <property type="evidence" value="ECO:0007669"/>
    <property type="project" value="InterPro"/>
</dbReference>
<evidence type="ECO:0000313" key="20">
    <source>
        <dbReference type="Proteomes" id="UP000242847"/>
    </source>
</evidence>
<reference evidence="19 20" key="1">
    <citation type="submission" date="2017-01" db="EMBL/GenBank/DDBJ databases">
        <title>Draft genome sequence of Pseudomonas pachastrellae type strain CCUG 46540T from a deep sea.</title>
        <authorList>
            <person name="Gomila M."/>
            <person name="Mulet M."/>
            <person name="Lalucat J."/>
            <person name="Garcia-Valdes E."/>
        </authorList>
    </citation>
    <scope>NUCLEOTIDE SEQUENCE [LARGE SCALE GENOMIC DNA]</scope>
    <source>
        <strain evidence="19 20">CCUG 46540</strain>
    </source>
</reference>
<feature type="transmembrane region" description="Helical" evidence="17">
    <location>
        <begin position="428"/>
        <end position="453"/>
    </location>
</feature>
<evidence type="ECO:0000256" key="10">
    <source>
        <dbReference type="ARBA" id="ARBA00022840"/>
    </source>
</evidence>
<evidence type="ECO:0000256" key="1">
    <source>
        <dbReference type="ARBA" id="ARBA00004651"/>
    </source>
</evidence>
<keyword evidence="9" id="KW-0187">Copper transport</keyword>
<dbReference type="Pfam" id="PF00702">
    <property type="entry name" value="Hydrolase"/>
    <property type="match status" value="1"/>
</dbReference>
<dbReference type="InterPro" id="IPR023214">
    <property type="entry name" value="HAD_sf"/>
</dbReference>
<dbReference type="InterPro" id="IPR023298">
    <property type="entry name" value="ATPase_P-typ_TM_dom_sf"/>
</dbReference>
<dbReference type="Gene3D" id="2.70.150.10">
    <property type="entry name" value="Calcium-transporting ATPase, cytoplasmic transduction domain A"/>
    <property type="match status" value="1"/>
</dbReference>
<keyword evidence="14" id="KW-0186">Copper</keyword>
<dbReference type="PROSITE" id="PS01229">
    <property type="entry name" value="COF_2"/>
    <property type="match status" value="1"/>
</dbReference>
<feature type="transmembrane region" description="Helical" evidence="17">
    <location>
        <begin position="215"/>
        <end position="234"/>
    </location>
</feature>
<keyword evidence="4 17" id="KW-1003">Cell membrane</keyword>
<keyword evidence="13 17" id="KW-1133">Transmembrane helix</keyword>
<evidence type="ECO:0000256" key="4">
    <source>
        <dbReference type="ARBA" id="ARBA00022475"/>
    </source>
</evidence>
<dbReference type="InterPro" id="IPR023299">
    <property type="entry name" value="ATPase_P-typ_cyto_dom_N"/>
</dbReference>
<dbReference type="GO" id="GO:0055070">
    <property type="term" value="P:copper ion homeostasis"/>
    <property type="evidence" value="ECO:0007669"/>
    <property type="project" value="TreeGrafter"/>
</dbReference>
<keyword evidence="20" id="KW-1185">Reference proteome</keyword>
<dbReference type="GO" id="GO:0005886">
    <property type="term" value="C:plasma membrane"/>
    <property type="evidence" value="ECO:0007669"/>
    <property type="project" value="UniProtKB-SubCell"/>
</dbReference>
<dbReference type="SFLD" id="SFLDF00027">
    <property type="entry name" value="p-type_atpase"/>
    <property type="match status" value="1"/>
</dbReference>
<feature type="domain" description="HMA" evidence="18">
    <location>
        <begin position="2"/>
        <end position="67"/>
    </location>
</feature>
<keyword evidence="5 17" id="KW-0812">Transmembrane</keyword>
<dbReference type="NCBIfam" id="TIGR01525">
    <property type="entry name" value="ATPase-IB_hvy"/>
    <property type="match status" value="1"/>
</dbReference>
<evidence type="ECO:0000256" key="5">
    <source>
        <dbReference type="ARBA" id="ARBA00022692"/>
    </source>
</evidence>
<dbReference type="InterPro" id="IPR036163">
    <property type="entry name" value="HMA_dom_sf"/>
</dbReference>
<comment type="caution">
    <text evidence="19">The sequence shown here is derived from an EMBL/GenBank/DDBJ whole genome shotgun (WGS) entry which is preliminary data.</text>
</comment>
<comment type="similarity">
    <text evidence="2 17">Belongs to the cation transport ATPase (P-type) (TC 3.A.3) family. Type IB subfamily.</text>
</comment>
<dbReference type="CDD" id="cd02094">
    <property type="entry name" value="P-type_ATPase_Cu-like"/>
    <property type="match status" value="1"/>
</dbReference>
<keyword evidence="3" id="KW-0813">Transport</keyword>
<dbReference type="NCBIfam" id="TIGR01494">
    <property type="entry name" value="ATPase_P-type"/>
    <property type="match status" value="1"/>
</dbReference>
<dbReference type="Pfam" id="PF00122">
    <property type="entry name" value="E1-E2_ATPase"/>
    <property type="match status" value="1"/>
</dbReference>
<evidence type="ECO:0000256" key="15">
    <source>
        <dbReference type="ARBA" id="ARBA00023065"/>
    </source>
</evidence>
<dbReference type="PRINTS" id="PR00943">
    <property type="entry name" value="CUATPASE"/>
</dbReference>
<evidence type="ECO:0000256" key="2">
    <source>
        <dbReference type="ARBA" id="ARBA00006024"/>
    </source>
</evidence>
<dbReference type="STRING" id="254161.SAMN05216256_11742"/>
<dbReference type="PROSITE" id="PS50846">
    <property type="entry name" value="HMA_2"/>
    <property type="match status" value="2"/>
</dbReference>
<dbReference type="AlphaFoldDB" id="A0A1S8DI14"/>
<organism evidence="19 20">
    <name type="scientific">Halopseudomonas pachastrellae</name>
    <dbReference type="NCBI Taxonomy" id="254161"/>
    <lineage>
        <taxon>Bacteria</taxon>
        <taxon>Pseudomonadati</taxon>
        <taxon>Pseudomonadota</taxon>
        <taxon>Gammaproteobacteria</taxon>
        <taxon>Pseudomonadales</taxon>
        <taxon>Pseudomonadaceae</taxon>
        <taxon>Halopseudomonas</taxon>
    </lineage>
</organism>
<dbReference type="FunFam" id="2.70.150.10:FF:000020">
    <property type="entry name" value="Copper-exporting P-type ATPase A"/>
    <property type="match status" value="1"/>
</dbReference>
<dbReference type="SFLD" id="SFLDG00002">
    <property type="entry name" value="C1.7:_P-type_atpase_like"/>
    <property type="match status" value="1"/>
</dbReference>
<protein>
    <submittedName>
        <fullName evidence="19">Copper-translocating P-type ATPase</fullName>
    </submittedName>
</protein>
<dbReference type="SUPFAM" id="SSF81653">
    <property type="entry name" value="Calcium ATPase, transduction domain A"/>
    <property type="match status" value="1"/>
</dbReference>
<dbReference type="SUPFAM" id="SSF81665">
    <property type="entry name" value="Calcium ATPase, transmembrane domain M"/>
    <property type="match status" value="1"/>
</dbReference>
<dbReference type="GO" id="GO:0005524">
    <property type="term" value="F:ATP binding"/>
    <property type="evidence" value="ECO:0007669"/>
    <property type="project" value="UniProtKB-UniRule"/>
</dbReference>
<dbReference type="Gene3D" id="3.40.1110.10">
    <property type="entry name" value="Calcium-transporting ATPase, cytoplasmic domain N"/>
    <property type="match status" value="1"/>
</dbReference>
<dbReference type="InterPro" id="IPR044492">
    <property type="entry name" value="P_typ_ATPase_HD_dom"/>
</dbReference>
<evidence type="ECO:0000256" key="13">
    <source>
        <dbReference type="ARBA" id="ARBA00022989"/>
    </source>
</evidence>
<keyword evidence="11" id="KW-0460">Magnesium</keyword>
<dbReference type="InterPro" id="IPR017969">
    <property type="entry name" value="Heavy-metal-associated_CS"/>
</dbReference>
<dbReference type="PRINTS" id="PR00119">
    <property type="entry name" value="CATATPASE"/>
</dbReference>
<dbReference type="SUPFAM" id="SSF56784">
    <property type="entry name" value="HAD-like"/>
    <property type="match status" value="1"/>
</dbReference>